<dbReference type="AlphaFoldDB" id="A0A2W5QGQ6"/>
<name>A0A2W5QGQ6_RHOSU</name>
<dbReference type="SUPFAM" id="SSF51735">
    <property type="entry name" value="NAD(P)-binding Rossmann-fold domains"/>
    <property type="match status" value="1"/>
</dbReference>
<dbReference type="Pfam" id="PF00106">
    <property type="entry name" value="adh_short"/>
    <property type="match status" value="1"/>
</dbReference>
<dbReference type="InterPro" id="IPR002347">
    <property type="entry name" value="SDR_fam"/>
</dbReference>
<evidence type="ECO:0000256" key="3">
    <source>
        <dbReference type="SAM" id="MobiDB-lite"/>
    </source>
</evidence>
<dbReference type="PANTHER" id="PTHR48107">
    <property type="entry name" value="NADPH-DEPENDENT ALDEHYDE REDUCTASE-LIKE PROTEIN, CHLOROPLASTIC-RELATED"/>
    <property type="match status" value="1"/>
</dbReference>
<feature type="non-terminal residue" evidence="4">
    <location>
        <position position="171"/>
    </location>
</feature>
<protein>
    <submittedName>
        <fullName evidence="4">Short-chain dehydrogenase</fullName>
    </submittedName>
</protein>
<feature type="compositionally biased region" description="Low complexity" evidence="3">
    <location>
        <begin position="41"/>
        <end position="50"/>
    </location>
</feature>
<evidence type="ECO:0000256" key="2">
    <source>
        <dbReference type="ARBA" id="ARBA00023002"/>
    </source>
</evidence>
<dbReference type="PRINTS" id="PR00081">
    <property type="entry name" value="GDHRDH"/>
</dbReference>
<organism evidence="4 5">
    <name type="scientific">Rhodovulum sulfidophilum</name>
    <name type="common">Rhodobacter sulfidophilus</name>
    <dbReference type="NCBI Taxonomy" id="35806"/>
    <lineage>
        <taxon>Bacteria</taxon>
        <taxon>Pseudomonadati</taxon>
        <taxon>Pseudomonadota</taxon>
        <taxon>Alphaproteobacteria</taxon>
        <taxon>Rhodobacterales</taxon>
        <taxon>Paracoccaceae</taxon>
        <taxon>Rhodovulum</taxon>
    </lineage>
</organism>
<dbReference type="PANTHER" id="PTHR48107:SF16">
    <property type="entry name" value="NADPH-DEPENDENT ALDEHYDE REDUCTASE 1, CHLOROPLASTIC"/>
    <property type="match status" value="1"/>
</dbReference>
<evidence type="ECO:0000313" key="5">
    <source>
        <dbReference type="Proteomes" id="UP000249185"/>
    </source>
</evidence>
<feature type="region of interest" description="Disordered" evidence="3">
    <location>
        <begin position="1"/>
        <end position="77"/>
    </location>
</feature>
<dbReference type="Gene3D" id="3.40.50.720">
    <property type="entry name" value="NAD(P)-binding Rossmann-like Domain"/>
    <property type="match status" value="1"/>
</dbReference>
<evidence type="ECO:0000256" key="1">
    <source>
        <dbReference type="ARBA" id="ARBA00006484"/>
    </source>
</evidence>
<sequence length="171" mass="18549">MAHPVEEGDEIRRPEEVAEIQRDIQREVAANEPRGEGGEEQGAMQAGARAYPAPPFPEQHQAKPGSERRLDPEPMYDAPYWKGSEKLADKVALISGADSGIGRAVAVLFAREGADVAIAYLNEHEDAEETARAVRREGRAAILLAGDVSSRAFCRDAVARTVAEFGKLDLL</sequence>
<feature type="compositionally biased region" description="Basic and acidic residues" evidence="3">
    <location>
        <begin position="1"/>
        <end position="26"/>
    </location>
</feature>
<gene>
    <name evidence="4" type="ORF">DI556_05940</name>
</gene>
<reference evidence="4 5" key="1">
    <citation type="submission" date="2017-08" db="EMBL/GenBank/DDBJ databases">
        <title>Infants hospitalized years apart are colonized by the same room-sourced microbial strains.</title>
        <authorList>
            <person name="Brooks B."/>
            <person name="Olm M.R."/>
            <person name="Firek B.A."/>
            <person name="Baker R."/>
            <person name="Thomas B.C."/>
            <person name="Morowitz M.J."/>
            <person name="Banfield J.F."/>
        </authorList>
    </citation>
    <scope>NUCLEOTIDE SEQUENCE [LARGE SCALE GENOMIC DNA]</scope>
    <source>
        <strain evidence="4">S2_005_002_R2_34</strain>
    </source>
</reference>
<dbReference type="GO" id="GO:0016614">
    <property type="term" value="F:oxidoreductase activity, acting on CH-OH group of donors"/>
    <property type="evidence" value="ECO:0007669"/>
    <property type="project" value="UniProtKB-ARBA"/>
</dbReference>
<accession>A0A2W5QGQ6</accession>
<evidence type="ECO:0000313" key="4">
    <source>
        <dbReference type="EMBL" id="PZQ50660.1"/>
    </source>
</evidence>
<comment type="caution">
    <text evidence="4">The sequence shown here is derived from an EMBL/GenBank/DDBJ whole genome shotgun (WGS) entry which is preliminary data.</text>
</comment>
<comment type="similarity">
    <text evidence="1">Belongs to the short-chain dehydrogenases/reductases (SDR) family.</text>
</comment>
<dbReference type="Proteomes" id="UP000249185">
    <property type="component" value="Unassembled WGS sequence"/>
</dbReference>
<dbReference type="EMBL" id="QFPW01000003">
    <property type="protein sequence ID" value="PZQ50660.1"/>
    <property type="molecule type" value="Genomic_DNA"/>
</dbReference>
<proteinExistence type="inferred from homology"/>
<keyword evidence="2" id="KW-0560">Oxidoreductase</keyword>
<dbReference type="InterPro" id="IPR036291">
    <property type="entry name" value="NAD(P)-bd_dom_sf"/>
</dbReference>